<organism evidence="1 2">
    <name type="scientific">Flavimobilis soli</name>
    <dbReference type="NCBI Taxonomy" id="442709"/>
    <lineage>
        <taxon>Bacteria</taxon>
        <taxon>Bacillati</taxon>
        <taxon>Actinomycetota</taxon>
        <taxon>Actinomycetes</taxon>
        <taxon>Micrococcales</taxon>
        <taxon>Jonesiaceae</taxon>
        <taxon>Flavimobilis</taxon>
    </lineage>
</organism>
<accession>A0A2A9EBU1</accession>
<sequence length="195" mass="21365">MPKRTRRRRVLAWAAAVLGVLVGGVFALGNVLQLKDATIVAAGRAITRAEQKERALGVIEDYVAAVAADDSEKLCSLVDSSIHRARGDHPYFCAERYDAFGFRDDEREAARAGFDPDAVDVVLDDDLPGFACLSIPGTAWYDRSALAYDGSFDVCVFEERGRWFMETVNEDAPMDLELFAAGIMVERLQLEPGSG</sequence>
<protein>
    <submittedName>
        <fullName evidence="1">Uncharacterized protein</fullName>
    </submittedName>
</protein>
<keyword evidence="2" id="KW-1185">Reference proteome</keyword>
<evidence type="ECO:0000313" key="2">
    <source>
        <dbReference type="Proteomes" id="UP000221394"/>
    </source>
</evidence>
<reference evidence="1 2" key="1">
    <citation type="submission" date="2017-10" db="EMBL/GenBank/DDBJ databases">
        <title>Sequencing the genomes of 1000 actinobacteria strains.</title>
        <authorList>
            <person name="Klenk H.-P."/>
        </authorList>
    </citation>
    <scope>NUCLEOTIDE SEQUENCE [LARGE SCALE GENOMIC DNA]</scope>
    <source>
        <strain evidence="1 2">DSM 21574</strain>
    </source>
</reference>
<dbReference type="Proteomes" id="UP000221394">
    <property type="component" value="Unassembled WGS sequence"/>
</dbReference>
<comment type="caution">
    <text evidence="1">The sequence shown here is derived from an EMBL/GenBank/DDBJ whole genome shotgun (WGS) entry which is preliminary data.</text>
</comment>
<evidence type="ECO:0000313" key="1">
    <source>
        <dbReference type="EMBL" id="PFG36021.1"/>
    </source>
</evidence>
<dbReference type="EMBL" id="PDJH01000001">
    <property type="protein sequence ID" value="PFG36021.1"/>
    <property type="molecule type" value="Genomic_DNA"/>
</dbReference>
<dbReference type="AlphaFoldDB" id="A0A2A9EBU1"/>
<name>A0A2A9EBU1_9MICO</name>
<proteinExistence type="predicted"/>
<gene>
    <name evidence="1" type="ORF">ATL41_0725</name>
</gene>